<evidence type="ECO:0000256" key="10">
    <source>
        <dbReference type="ARBA" id="ARBA00036491"/>
    </source>
</evidence>
<evidence type="ECO:0000256" key="14">
    <source>
        <dbReference type="ARBA" id="ARBA00052538"/>
    </source>
</evidence>
<keyword evidence="19" id="KW-1185">Reference proteome</keyword>
<dbReference type="GO" id="GO:0015297">
    <property type="term" value="F:antiporter activity"/>
    <property type="evidence" value="ECO:0007669"/>
    <property type="project" value="UniProtKB-KW"/>
</dbReference>
<evidence type="ECO:0000256" key="4">
    <source>
        <dbReference type="ARBA" id="ARBA00022449"/>
    </source>
</evidence>
<feature type="repeat" description="Solcar" evidence="16">
    <location>
        <begin position="207"/>
        <end position="297"/>
    </location>
</feature>
<comment type="catalytic activity">
    <reaction evidence="12">
        <text>oxaloacetate(in) + 2-oxoglutarate(out) = oxaloacetate(out) + 2-oxoglutarate(in)</text>
        <dbReference type="Rhea" id="RHEA:71603"/>
        <dbReference type="ChEBI" id="CHEBI:16452"/>
        <dbReference type="ChEBI" id="CHEBI:16810"/>
    </reaction>
</comment>
<comment type="catalytic activity">
    <reaction evidence="13">
        <text>maleate(in) + 2-oxoglutarate(out) = maleate(out) + 2-oxoglutarate(in)</text>
        <dbReference type="Rhea" id="RHEA:71599"/>
        <dbReference type="ChEBI" id="CHEBI:16810"/>
        <dbReference type="ChEBI" id="CHEBI:30780"/>
    </reaction>
</comment>
<accession>A0A1B0G644</accession>
<proteinExistence type="inferred from homology"/>
<evidence type="ECO:0000256" key="17">
    <source>
        <dbReference type="RuleBase" id="RU000488"/>
    </source>
</evidence>
<dbReference type="FunFam" id="1.50.40.10:FF:000013">
    <property type="entry name" value="Mitochondrial 2-oxoglutarate/malate carrier protein-like protein"/>
    <property type="match status" value="1"/>
</dbReference>
<dbReference type="GO" id="GO:0016020">
    <property type="term" value="C:membrane"/>
    <property type="evidence" value="ECO:0007669"/>
    <property type="project" value="UniProtKB-SubCell"/>
</dbReference>
<keyword evidence="9 16" id="KW-0472">Membrane</keyword>
<comment type="catalytic activity">
    <reaction evidence="14">
        <text>malonate(in) + 2-oxoglutarate(out) = malonate(out) + 2-oxoglutarate(in)</text>
        <dbReference type="Rhea" id="RHEA:71591"/>
        <dbReference type="ChEBI" id="CHEBI:15792"/>
        <dbReference type="ChEBI" id="CHEBI:16810"/>
    </reaction>
</comment>
<evidence type="ECO:0000256" key="16">
    <source>
        <dbReference type="PROSITE-ProRule" id="PRU00282"/>
    </source>
</evidence>
<evidence type="ECO:0000256" key="5">
    <source>
        <dbReference type="ARBA" id="ARBA00022692"/>
    </source>
</evidence>
<dbReference type="Proteomes" id="UP000092444">
    <property type="component" value="Unassembled WGS sequence"/>
</dbReference>
<evidence type="ECO:0000256" key="11">
    <source>
        <dbReference type="ARBA" id="ARBA00040264"/>
    </source>
</evidence>
<evidence type="ECO:0000256" key="15">
    <source>
        <dbReference type="ARBA" id="ARBA00052710"/>
    </source>
</evidence>
<evidence type="ECO:0000256" key="12">
    <source>
        <dbReference type="ARBA" id="ARBA00050120"/>
    </source>
</evidence>
<keyword evidence="7" id="KW-1133">Transmembrane helix</keyword>
<sequence>MADEKKKVPNYMKFIIGGAAGMTGTLFVQPMDLVKTRMQVGGVGTAQSEYKNSIDVIIKILRNEGVLKFYKGIGAALLRQATYTTTRMGVYQTINDMYKARTGITAPSTAASICMGLTAGATGAFVGTPAEVALIRMMVDGKLPESERRNYKNVVDALWRIHQEEGIKGLWTGCLPTVGRAMVVNMCQLASYSQFKNALHTSRLQMDGILLHIGASCLSGLLTSVASMPLDITKTRLQNMKTLPGGIPEYSGTIDVLIKVAKKEGIPALWKGFTPYLLRIVPHTILTFVFLEQYNRLYRLYVLRSEGDSTIALRKNAVGANRKLLASR</sequence>
<comment type="subcellular location">
    <subcellularLocation>
        <location evidence="1">Membrane</location>
        <topology evidence="1">Multi-pass membrane protein</topology>
    </subcellularLocation>
</comment>
<reference evidence="18" key="1">
    <citation type="submission" date="2020-05" db="UniProtKB">
        <authorList>
            <consortium name="EnsemblMetazoa"/>
        </authorList>
    </citation>
    <scope>IDENTIFICATION</scope>
    <source>
        <strain evidence="18">Yale</strain>
    </source>
</reference>
<dbReference type="Pfam" id="PF00153">
    <property type="entry name" value="Mito_carr"/>
    <property type="match status" value="3"/>
</dbReference>
<evidence type="ECO:0000256" key="7">
    <source>
        <dbReference type="ARBA" id="ARBA00022989"/>
    </source>
</evidence>
<protein>
    <recommendedName>
        <fullName evidence="11">Mitochondrial 2-oxoglutarate/malate carrier protein</fullName>
    </recommendedName>
</protein>
<dbReference type="PROSITE" id="PS50920">
    <property type="entry name" value="SOLCAR"/>
    <property type="match status" value="3"/>
</dbReference>
<evidence type="ECO:0000313" key="18">
    <source>
        <dbReference type="EnsemblMetazoa" id="GMOY008788-PA"/>
    </source>
</evidence>
<name>A0A1B0G644_GLOMM</name>
<comment type="similarity">
    <text evidence="2 17">Belongs to the mitochondrial carrier (TC 2.A.29) family.</text>
</comment>
<feature type="repeat" description="Solcar" evidence="16">
    <location>
        <begin position="8"/>
        <end position="97"/>
    </location>
</feature>
<dbReference type="SUPFAM" id="SSF103506">
    <property type="entry name" value="Mitochondrial carrier"/>
    <property type="match status" value="1"/>
</dbReference>
<feature type="repeat" description="Solcar" evidence="16">
    <location>
        <begin position="107"/>
        <end position="198"/>
    </location>
</feature>
<keyword evidence="5 16" id="KW-0812">Transmembrane</keyword>
<evidence type="ECO:0000256" key="9">
    <source>
        <dbReference type="ARBA" id="ARBA00023136"/>
    </source>
</evidence>
<dbReference type="AlphaFoldDB" id="A0A1B0G644"/>
<keyword evidence="3 17" id="KW-0813">Transport</keyword>
<evidence type="ECO:0000313" key="19">
    <source>
        <dbReference type="Proteomes" id="UP000092444"/>
    </source>
</evidence>
<comment type="catalytic activity">
    <reaction evidence="15">
        <text>succinate(in) + 2-oxoglutarate(out) = succinate(out) + 2-oxoglutarate(in)</text>
        <dbReference type="Rhea" id="RHEA:71595"/>
        <dbReference type="ChEBI" id="CHEBI:16810"/>
        <dbReference type="ChEBI" id="CHEBI:30031"/>
    </reaction>
</comment>
<keyword evidence="4" id="KW-0050">Antiport</keyword>
<evidence type="ECO:0000256" key="6">
    <source>
        <dbReference type="ARBA" id="ARBA00022737"/>
    </source>
</evidence>
<keyword evidence="8" id="KW-0445">Lipid transport</keyword>
<dbReference type="EMBL" id="CCAG010019873">
    <property type="status" value="NOT_ANNOTATED_CDS"/>
    <property type="molecule type" value="Genomic_DNA"/>
</dbReference>
<evidence type="ECO:0000256" key="3">
    <source>
        <dbReference type="ARBA" id="ARBA00022448"/>
    </source>
</evidence>
<dbReference type="VEuPathDB" id="VectorBase:GMOY008788"/>
<evidence type="ECO:0000256" key="2">
    <source>
        <dbReference type="ARBA" id="ARBA00006375"/>
    </source>
</evidence>
<dbReference type="Gene3D" id="1.50.40.10">
    <property type="entry name" value="Mitochondrial carrier domain"/>
    <property type="match status" value="1"/>
</dbReference>
<dbReference type="PhylomeDB" id="A0A1B0G644"/>
<keyword evidence="6" id="KW-0677">Repeat</keyword>
<dbReference type="STRING" id="37546.A0A1B0G644"/>
<dbReference type="InterPro" id="IPR023395">
    <property type="entry name" value="MCP_dom_sf"/>
</dbReference>
<evidence type="ECO:0000256" key="13">
    <source>
        <dbReference type="ARBA" id="ARBA00050291"/>
    </source>
</evidence>
<dbReference type="InterPro" id="IPR018108">
    <property type="entry name" value="MCP_transmembrane"/>
</dbReference>
<dbReference type="InterPro" id="IPR050391">
    <property type="entry name" value="Mito_Metabolite_Transporter"/>
</dbReference>
<organism evidence="18 19">
    <name type="scientific">Glossina morsitans morsitans</name>
    <name type="common">Savannah tsetse fly</name>
    <dbReference type="NCBI Taxonomy" id="37546"/>
    <lineage>
        <taxon>Eukaryota</taxon>
        <taxon>Metazoa</taxon>
        <taxon>Ecdysozoa</taxon>
        <taxon>Arthropoda</taxon>
        <taxon>Hexapoda</taxon>
        <taxon>Insecta</taxon>
        <taxon>Pterygota</taxon>
        <taxon>Neoptera</taxon>
        <taxon>Endopterygota</taxon>
        <taxon>Diptera</taxon>
        <taxon>Brachycera</taxon>
        <taxon>Muscomorpha</taxon>
        <taxon>Hippoboscoidea</taxon>
        <taxon>Glossinidae</taxon>
        <taxon>Glossina</taxon>
    </lineage>
</organism>
<dbReference type="PANTHER" id="PTHR45618">
    <property type="entry name" value="MITOCHONDRIAL DICARBOXYLATE CARRIER-RELATED"/>
    <property type="match status" value="1"/>
</dbReference>
<evidence type="ECO:0000256" key="1">
    <source>
        <dbReference type="ARBA" id="ARBA00004141"/>
    </source>
</evidence>
<evidence type="ECO:0000256" key="8">
    <source>
        <dbReference type="ARBA" id="ARBA00023055"/>
    </source>
</evidence>
<dbReference type="GO" id="GO:0006869">
    <property type="term" value="P:lipid transport"/>
    <property type="evidence" value="ECO:0007669"/>
    <property type="project" value="UniProtKB-KW"/>
</dbReference>
<comment type="catalytic activity">
    <reaction evidence="10">
        <text>(S)-malate(in) + 2-oxoglutarate(out) = (S)-malate(out) + 2-oxoglutarate(in)</text>
        <dbReference type="Rhea" id="RHEA:71587"/>
        <dbReference type="ChEBI" id="CHEBI:15589"/>
        <dbReference type="ChEBI" id="CHEBI:16810"/>
    </reaction>
</comment>
<dbReference type="EnsemblMetazoa" id="GMOY008788-RA">
    <property type="protein sequence ID" value="GMOY008788-PA"/>
    <property type="gene ID" value="GMOY008788"/>
</dbReference>